<feature type="region of interest" description="Disordered" evidence="1">
    <location>
        <begin position="22"/>
        <end position="44"/>
    </location>
</feature>
<evidence type="ECO:0000313" key="4">
    <source>
        <dbReference type="Proteomes" id="UP000265663"/>
    </source>
</evidence>
<protein>
    <submittedName>
        <fullName evidence="3">Malate dehydrogenase</fullName>
    </submittedName>
</protein>
<feature type="chain" id="PRO_5017940841" evidence="2">
    <location>
        <begin position="22"/>
        <end position="261"/>
    </location>
</feature>
<feature type="compositionally biased region" description="Pro residues" evidence="1">
    <location>
        <begin position="23"/>
        <end position="42"/>
    </location>
</feature>
<organism evidence="3 4">
    <name type="scientific">Pyrenophora seminiperda CCB06</name>
    <dbReference type="NCBI Taxonomy" id="1302712"/>
    <lineage>
        <taxon>Eukaryota</taxon>
        <taxon>Fungi</taxon>
        <taxon>Dikarya</taxon>
        <taxon>Ascomycota</taxon>
        <taxon>Pezizomycotina</taxon>
        <taxon>Dothideomycetes</taxon>
        <taxon>Pleosporomycetidae</taxon>
        <taxon>Pleosporales</taxon>
        <taxon>Pleosporineae</taxon>
        <taxon>Pleosporaceae</taxon>
        <taxon>Pyrenophora</taxon>
    </lineage>
</organism>
<dbReference type="PANTHER" id="PTHR35567:SF1">
    <property type="entry name" value="CONSERVED FUNGAL PROTEIN (AFU_ORTHOLOGUE AFUA_1G14230)"/>
    <property type="match status" value="1"/>
</dbReference>
<keyword evidence="4" id="KW-1185">Reference proteome</keyword>
<dbReference type="Proteomes" id="UP000265663">
    <property type="component" value="Unassembled WGS sequence"/>
</dbReference>
<feature type="signal peptide" evidence="2">
    <location>
        <begin position="1"/>
        <end position="21"/>
    </location>
</feature>
<dbReference type="PANTHER" id="PTHR35567">
    <property type="entry name" value="MALATE DEHYDROGENASE (AFU_ORTHOLOGUE AFUA_2G13800)"/>
    <property type="match status" value="1"/>
</dbReference>
<accession>A0A3M7LZU2</accession>
<gene>
    <name evidence="3" type="ORF">GMOD_00001661</name>
</gene>
<dbReference type="InterPro" id="IPR021851">
    <property type="entry name" value="DUF3455"/>
</dbReference>
<dbReference type="OrthoDB" id="1859733at2759"/>
<dbReference type="AlphaFoldDB" id="A0A3M7LZU2"/>
<reference evidence="3 4" key="1">
    <citation type="journal article" date="2014" name="PLoS ONE">
        <title>De novo Genome Assembly of the Fungal Plant Pathogen Pyrenophora semeniperda.</title>
        <authorList>
            <person name="Soliai M.M."/>
            <person name="Meyer S.E."/>
            <person name="Udall J.A."/>
            <person name="Elzinga D.E."/>
            <person name="Hermansen R.A."/>
            <person name="Bodily P.M."/>
            <person name="Hart A.A."/>
            <person name="Coleman C.E."/>
        </authorList>
    </citation>
    <scope>NUCLEOTIDE SEQUENCE [LARGE SCALE GENOMIC DNA]</scope>
    <source>
        <strain evidence="3 4">CCB06</strain>
        <tissue evidence="3">Mycelium</tissue>
    </source>
</reference>
<evidence type="ECO:0000256" key="2">
    <source>
        <dbReference type="SAM" id="SignalP"/>
    </source>
</evidence>
<evidence type="ECO:0000256" key="1">
    <source>
        <dbReference type="SAM" id="MobiDB-lite"/>
    </source>
</evidence>
<dbReference type="Pfam" id="PF11937">
    <property type="entry name" value="DUF3455"/>
    <property type="match status" value="1"/>
</dbReference>
<sequence>MLFTTLTTSVLLFAASATAAALPPGPPPPPSPLGPPAPPTPREPIYTPAGNLENLSKLFPESDLTSPSDLDLKYVVLGIGTQNYTCANDDAETVPGTTGAYATLYDIGTSLNTDRLAAWKLSSLSALALSLAEWAPGLVDMSLRSQGYEHITGHHFFAPVAGVNTPTFSFDHLASPFPMTQVAKLGAVDAPSSACPGRNGLPAVPWLFLQHQSGQGVAEGGIDTVYRVETAGGNRPASCEGMPERWEVKYAAQYWVYGPKQ</sequence>
<name>A0A3M7LZU2_9PLEO</name>
<keyword evidence="2" id="KW-0732">Signal</keyword>
<proteinExistence type="predicted"/>
<evidence type="ECO:0000313" key="3">
    <source>
        <dbReference type="EMBL" id="RMZ67699.1"/>
    </source>
</evidence>
<dbReference type="EMBL" id="KE747810">
    <property type="protein sequence ID" value="RMZ67699.1"/>
    <property type="molecule type" value="Genomic_DNA"/>
</dbReference>